<organism evidence="3 4">
    <name type="scientific">Myxozyma melibiosi</name>
    <dbReference type="NCBI Taxonomy" id="54550"/>
    <lineage>
        <taxon>Eukaryota</taxon>
        <taxon>Fungi</taxon>
        <taxon>Dikarya</taxon>
        <taxon>Ascomycota</taxon>
        <taxon>Saccharomycotina</taxon>
        <taxon>Lipomycetes</taxon>
        <taxon>Lipomycetales</taxon>
        <taxon>Lipomycetaceae</taxon>
        <taxon>Myxozyma</taxon>
    </lineage>
</organism>
<proteinExistence type="predicted"/>
<dbReference type="EMBL" id="JBBJBU010000016">
    <property type="protein sequence ID" value="KAK7202695.1"/>
    <property type="molecule type" value="Genomic_DNA"/>
</dbReference>
<dbReference type="PANTHER" id="PTHR14209">
    <property type="entry name" value="ISOAMYL ACETATE-HYDROLYZING ESTERASE 1"/>
    <property type="match status" value="1"/>
</dbReference>
<reference evidence="3 4" key="1">
    <citation type="submission" date="2024-03" db="EMBL/GenBank/DDBJ databases">
        <title>Genome-scale model development and genomic sequencing of the oleaginous clade Lipomyces.</title>
        <authorList>
            <consortium name="Lawrence Berkeley National Laboratory"/>
            <person name="Czajka J.J."/>
            <person name="Han Y."/>
            <person name="Kim J."/>
            <person name="Mondo S.J."/>
            <person name="Hofstad B.A."/>
            <person name="Robles A."/>
            <person name="Haridas S."/>
            <person name="Riley R."/>
            <person name="LaButti K."/>
            <person name="Pangilinan J."/>
            <person name="Andreopoulos W."/>
            <person name="Lipzen A."/>
            <person name="Yan J."/>
            <person name="Wang M."/>
            <person name="Ng V."/>
            <person name="Grigoriev I.V."/>
            <person name="Spatafora J.W."/>
            <person name="Magnuson J.K."/>
            <person name="Baker S.E."/>
            <person name="Pomraning K.R."/>
        </authorList>
    </citation>
    <scope>NUCLEOTIDE SEQUENCE [LARGE SCALE GENOMIC DNA]</scope>
    <source>
        <strain evidence="3 4">Phaff 52-87</strain>
    </source>
</reference>
<dbReference type="InterPro" id="IPR013830">
    <property type="entry name" value="SGNH_hydro"/>
</dbReference>
<comment type="caution">
    <text evidence="3">The sequence shown here is derived from an EMBL/GenBank/DDBJ whole genome shotgun (WGS) entry which is preliminary data.</text>
</comment>
<dbReference type="Gene3D" id="3.40.50.1110">
    <property type="entry name" value="SGNH hydrolase"/>
    <property type="match status" value="1"/>
</dbReference>
<accession>A0ABR1EYM4</accession>
<evidence type="ECO:0000259" key="2">
    <source>
        <dbReference type="Pfam" id="PF13472"/>
    </source>
</evidence>
<dbReference type="PANTHER" id="PTHR14209:SF19">
    <property type="entry name" value="ISOAMYL ACETATE-HYDROLYZING ESTERASE 1 HOMOLOG"/>
    <property type="match status" value="1"/>
</dbReference>
<keyword evidence="3" id="KW-0378">Hydrolase</keyword>
<evidence type="ECO:0000313" key="4">
    <source>
        <dbReference type="Proteomes" id="UP001498771"/>
    </source>
</evidence>
<gene>
    <name evidence="3" type="ORF">BZA70DRAFT_285754</name>
</gene>
<feature type="signal peptide" evidence="1">
    <location>
        <begin position="1"/>
        <end position="21"/>
    </location>
</feature>
<feature type="domain" description="SGNH hydrolase-type esterase" evidence="2">
    <location>
        <begin position="69"/>
        <end position="281"/>
    </location>
</feature>
<evidence type="ECO:0000256" key="1">
    <source>
        <dbReference type="SAM" id="SignalP"/>
    </source>
</evidence>
<evidence type="ECO:0000313" key="3">
    <source>
        <dbReference type="EMBL" id="KAK7202695.1"/>
    </source>
</evidence>
<dbReference type="InterPro" id="IPR036514">
    <property type="entry name" value="SGNH_hydro_sf"/>
</dbReference>
<dbReference type="SUPFAM" id="SSF52266">
    <property type="entry name" value="SGNH hydrolase"/>
    <property type="match status" value="1"/>
</dbReference>
<protein>
    <submittedName>
        <fullName evidence="3">SGNH hydrolase-type esterase domain-containing protein</fullName>
    </submittedName>
</protein>
<dbReference type="GeneID" id="90039301"/>
<keyword evidence="1" id="KW-0732">Signal</keyword>
<feature type="chain" id="PRO_5046459227" evidence="1">
    <location>
        <begin position="22"/>
        <end position="316"/>
    </location>
</feature>
<sequence>MQSKWFGLIVVFLSLLSVNLSSVQISWDRIKDLIVSHFHLMPASNTLHHLINPSISEMPTIQHYKKVILFGDSQFERSWRPDLDFAFAAALANYYTRRADVLNRGLSGYSTKWLRPQFERIIQELSYGPPDNALLFVIWLGTNDCCIEGTPHRVPIEEFQSSLREYVSEIRTKFPAAGIILITPAPVSISKMRQSTMRSKGADRTQLAHKQYAEAVMNCQFADDGGMIKRANLFDAVMNAAGYANTDTNSVLVGPPATDEEQNIGRFTIDGLHLNGDGYKILYSLVTKITSQWEGFDPLKLEGVEPGWQVPAALQS</sequence>
<dbReference type="InterPro" id="IPR045136">
    <property type="entry name" value="Iah1-like"/>
</dbReference>
<keyword evidence="4" id="KW-1185">Reference proteome</keyword>
<name>A0ABR1EYM4_9ASCO</name>
<dbReference type="GO" id="GO:0016787">
    <property type="term" value="F:hydrolase activity"/>
    <property type="evidence" value="ECO:0007669"/>
    <property type="project" value="UniProtKB-KW"/>
</dbReference>
<dbReference type="Pfam" id="PF13472">
    <property type="entry name" value="Lipase_GDSL_2"/>
    <property type="match status" value="1"/>
</dbReference>
<dbReference type="RefSeq" id="XP_064765728.1">
    <property type="nucleotide sequence ID" value="XM_064913789.1"/>
</dbReference>
<dbReference type="Proteomes" id="UP001498771">
    <property type="component" value="Unassembled WGS sequence"/>
</dbReference>